<proteinExistence type="predicted"/>
<dbReference type="Proteomes" id="UP000046392">
    <property type="component" value="Unplaced"/>
</dbReference>
<keyword evidence="1" id="KW-1185">Reference proteome</keyword>
<name>A0A0N5BBR0_STREA</name>
<evidence type="ECO:0000313" key="1">
    <source>
        <dbReference type="Proteomes" id="UP000046392"/>
    </source>
</evidence>
<organism evidence="1 2">
    <name type="scientific">Strongyloides papillosus</name>
    <name type="common">Intestinal threadworm</name>
    <dbReference type="NCBI Taxonomy" id="174720"/>
    <lineage>
        <taxon>Eukaryota</taxon>
        <taxon>Metazoa</taxon>
        <taxon>Ecdysozoa</taxon>
        <taxon>Nematoda</taxon>
        <taxon>Chromadorea</taxon>
        <taxon>Rhabditida</taxon>
        <taxon>Tylenchina</taxon>
        <taxon>Panagrolaimomorpha</taxon>
        <taxon>Strongyloidoidea</taxon>
        <taxon>Strongyloididae</taxon>
        <taxon>Strongyloides</taxon>
    </lineage>
</organism>
<accession>A0A0N5BBR0</accession>
<sequence>MTPKEPAYQNVFLSTLPDEILSSNFDISSEDSYDYSTLNQRIKQHVDQDIMRRFVEKLGKFSYKYPTNVKVVSDLSKC</sequence>
<protein>
    <submittedName>
        <fullName evidence="2">Transposase</fullName>
    </submittedName>
</protein>
<dbReference type="WBParaSite" id="SPAL_0000346600.1">
    <property type="protein sequence ID" value="SPAL_0000346600.1"/>
    <property type="gene ID" value="SPAL_0000346600"/>
</dbReference>
<evidence type="ECO:0000313" key="2">
    <source>
        <dbReference type="WBParaSite" id="SPAL_0000346600.1"/>
    </source>
</evidence>
<reference evidence="2" key="1">
    <citation type="submission" date="2017-02" db="UniProtKB">
        <authorList>
            <consortium name="WormBaseParasite"/>
        </authorList>
    </citation>
    <scope>IDENTIFICATION</scope>
</reference>
<dbReference type="AlphaFoldDB" id="A0A0N5BBR0"/>